<dbReference type="Gene3D" id="2.30.42.10">
    <property type="match status" value="1"/>
</dbReference>
<feature type="region of interest" description="Disordered" evidence="1">
    <location>
        <begin position="1"/>
        <end position="26"/>
    </location>
</feature>
<evidence type="ECO:0000259" key="3">
    <source>
        <dbReference type="Pfam" id="PF13180"/>
    </source>
</evidence>
<keyword evidence="2" id="KW-1133">Transmembrane helix</keyword>
<gene>
    <name evidence="4" type="ORF">H9Y04_10765</name>
</gene>
<dbReference type="Pfam" id="PF13180">
    <property type="entry name" value="PDZ_2"/>
    <property type="match status" value="1"/>
</dbReference>
<accession>A0ABR7SE84</accession>
<organism evidence="4 5">
    <name type="scientific">Streptomyces polyasparticus</name>
    <dbReference type="NCBI Taxonomy" id="2767826"/>
    <lineage>
        <taxon>Bacteria</taxon>
        <taxon>Bacillati</taxon>
        <taxon>Actinomycetota</taxon>
        <taxon>Actinomycetes</taxon>
        <taxon>Kitasatosporales</taxon>
        <taxon>Streptomycetaceae</taxon>
        <taxon>Streptomyces</taxon>
    </lineage>
</organism>
<dbReference type="SUPFAM" id="SSF50156">
    <property type="entry name" value="PDZ domain-like"/>
    <property type="match status" value="1"/>
</dbReference>
<evidence type="ECO:0000313" key="5">
    <source>
        <dbReference type="Proteomes" id="UP000642284"/>
    </source>
</evidence>
<dbReference type="EMBL" id="JACTVJ010000005">
    <property type="protein sequence ID" value="MBC9713050.1"/>
    <property type="molecule type" value="Genomic_DNA"/>
</dbReference>
<comment type="caution">
    <text evidence="4">The sequence shown here is derived from an EMBL/GenBank/DDBJ whole genome shotgun (WGS) entry which is preliminary data.</text>
</comment>
<keyword evidence="2" id="KW-0472">Membrane</keyword>
<proteinExistence type="predicted"/>
<dbReference type="RefSeq" id="WP_187813507.1">
    <property type="nucleotide sequence ID" value="NZ_JACTVJ010000005.1"/>
</dbReference>
<evidence type="ECO:0000256" key="1">
    <source>
        <dbReference type="SAM" id="MobiDB-lite"/>
    </source>
</evidence>
<evidence type="ECO:0000256" key="2">
    <source>
        <dbReference type="SAM" id="Phobius"/>
    </source>
</evidence>
<dbReference type="Proteomes" id="UP000642284">
    <property type="component" value="Unassembled WGS sequence"/>
</dbReference>
<feature type="region of interest" description="Disordered" evidence="1">
    <location>
        <begin position="74"/>
        <end position="103"/>
    </location>
</feature>
<reference evidence="4 5" key="1">
    <citation type="submission" date="2020-08" db="EMBL/GenBank/DDBJ databases">
        <title>Genemic of Streptomyces polyaspartic.</title>
        <authorList>
            <person name="Liu W."/>
        </authorList>
    </citation>
    <scope>NUCLEOTIDE SEQUENCE [LARGE SCALE GENOMIC DNA]</scope>
    <source>
        <strain evidence="4 5">TRM66268-LWL</strain>
    </source>
</reference>
<evidence type="ECO:0000313" key="4">
    <source>
        <dbReference type="EMBL" id="MBC9713050.1"/>
    </source>
</evidence>
<name>A0ABR7SE84_9ACTN</name>
<feature type="domain" description="PDZ" evidence="3">
    <location>
        <begin position="109"/>
        <end position="183"/>
    </location>
</feature>
<dbReference type="InterPro" id="IPR036034">
    <property type="entry name" value="PDZ_sf"/>
</dbReference>
<feature type="compositionally biased region" description="Low complexity" evidence="1">
    <location>
        <begin position="74"/>
        <end position="95"/>
    </location>
</feature>
<protein>
    <submittedName>
        <fullName evidence="4">PDZ domain-containing protein</fullName>
    </submittedName>
</protein>
<keyword evidence="2" id="KW-0812">Transmembrane</keyword>
<feature type="transmembrane region" description="Helical" evidence="2">
    <location>
        <begin position="35"/>
        <end position="62"/>
    </location>
</feature>
<sequence length="193" mass="19310">MEQTVLRPKPMPGRAPAPGHRPHAVRRRARRLRTVLGATVIALVLVLAGIGLGTVGATVIGMSKLADLQKQAAAQGPPGASAGKKGAAPAQTQPQGGQGESVAPAPATIGVEAVDSSSGKGARLVGVHQPGPGYSAGLVRGDVVTSFAGKSVDSAQDLARAVAAARPGKEVPIAVRHENGTRQFLSVVPGVVT</sequence>
<keyword evidence="5" id="KW-1185">Reference proteome</keyword>
<dbReference type="InterPro" id="IPR001478">
    <property type="entry name" value="PDZ"/>
</dbReference>